<dbReference type="Pfam" id="PF10361">
    <property type="entry name" value="DUF2434"/>
    <property type="match status" value="1"/>
</dbReference>
<organism evidence="6 7">
    <name type="scientific">Orbilia oligospora</name>
    <name type="common">Nematode-trapping fungus</name>
    <name type="synonym">Arthrobotrys oligospora</name>
    <dbReference type="NCBI Taxonomy" id="2813651"/>
    <lineage>
        <taxon>Eukaryota</taxon>
        <taxon>Fungi</taxon>
        <taxon>Dikarya</taxon>
        <taxon>Ascomycota</taxon>
        <taxon>Pezizomycotina</taxon>
        <taxon>Orbiliomycetes</taxon>
        <taxon>Orbiliales</taxon>
        <taxon>Orbiliaceae</taxon>
        <taxon>Orbilia</taxon>
    </lineage>
</organism>
<sequence>MADGGWLYSDGGRQRFNATILKQYGYVIYPNNTISNYSSCVLAFGGYIPTVIGNGSWYNSTGCDTPVRPIRTRGIVGIVAAIIFGVLLVLSLVALNKHGKSFLPAEKRFRLVGRRWPWYWCIITTSVGMISGFTAVDVDRVWVLGTAAIFHFIFYLVTLPACLSAIWEMTRNWASFEERKGVDEDFTRYRQDDLRSKIEFYEPLLFYLFNFLSFFLSILRAWNPIARSNVNIINVIRKAVGDEDPMEGITAEPSVQPDDGDKSLKERNITANFALLERAVANFDARYTLRVLRSLNTLRKRFTGSILVDIIKKTFPPSHPALASLESILTDGSSIGNNTNHDDTAMDVDTDIKPAEVILPEVDIYLHLAVQVYLLDQGQFEKGARFSDDLVKRMHGMNRRTLDSLAAKVYFYYSIFNESLPGSEASIAIRAQLLASLRTATLRKDIDTQATIIVLLLRNYLSTSHISQADLLVTHAAFPETAANNLFARYSYYLGRIRAIQLDYSSAHEYLISATRKAPQVAVAAGFVQAANKLNIIVELLMGDIPERSIFRQPMLEKPLRPYLALVRAVRVGELDAFQTTVNLHAETFKRDGTYTLISRLRQNVIKTGIRMMSIAYSKISLRDICVRLRLDSEESAEYIVAKAIRDGVIEAGLNNEKGYMQSKELTDVYATKEPQDQFHERIKFCMQLHNECVTAMRFPMNQHRLELKNAQEARERERELVKEIQSGDRDDDDGDFEGI</sequence>
<evidence type="ECO:0000313" key="7">
    <source>
        <dbReference type="Proteomes" id="UP000472727"/>
    </source>
</evidence>
<feature type="transmembrane region" description="Helical" evidence="4">
    <location>
        <begin position="204"/>
        <end position="222"/>
    </location>
</feature>
<evidence type="ECO:0000256" key="4">
    <source>
        <dbReference type="SAM" id="Phobius"/>
    </source>
</evidence>
<dbReference type="PANTHER" id="PTHR10758">
    <property type="entry name" value="26S PROTEASOME NON-ATPASE REGULATORY SUBUNIT 3/COP9 SIGNALOSOME COMPLEX SUBUNIT 3"/>
    <property type="match status" value="1"/>
</dbReference>
<accession>A0A7C8U7X6</accession>
<dbReference type="Pfam" id="PF25573">
    <property type="entry name" value="TPR_PSMD3_N"/>
    <property type="match status" value="1"/>
</dbReference>
<dbReference type="InterPro" id="IPR050756">
    <property type="entry name" value="CSN3"/>
</dbReference>
<dbReference type="SMART" id="SM00088">
    <property type="entry name" value="PINT"/>
    <property type="match status" value="1"/>
</dbReference>
<gene>
    <name evidence="6" type="primary">RPN3</name>
    <name evidence="6" type="ORF">TWF106_001942</name>
</gene>
<dbReference type="GO" id="GO:0006511">
    <property type="term" value="P:ubiquitin-dependent protein catabolic process"/>
    <property type="evidence" value="ECO:0007669"/>
    <property type="project" value="TreeGrafter"/>
</dbReference>
<dbReference type="InterPro" id="IPR018830">
    <property type="entry name" value="DUF2434"/>
</dbReference>
<dbReference type="Proteomes" id="UP000472727">
    <property type="component" value="Unassembled WGS sequence"/>
</dbReference>
<comment type="caution">
    <text evidence="6">The sequence shown here is derived from an EMBL/GenBank/DDBJ whole genome shotgun (WGS) entry which is preliminary data.</text>
</comment>
<dbReference type="InterPro" id="IPR013586">
    <property type="entry name" value="PSMD3_C"/>
</dbReference>
<dbReference type="EMBL" id="WIWS01000134">
    <property type="protein sequence ID" value="KAF3203559.1"/>
    <property type="molecule type" value="Genomic_DNA"/>
</dbReference>
<proteinExistence type="inferred from homology"/>
<dbReference type="GO" id="GO:0030234">
    <property type="term" value="F:enzyme regulator activity"/>
    <property type="evidence" value="ECO:0007669"/>
    <property type="project" value="InterPro"/>
</dbReference>
<protein>
    <submittedName>
        <fullName evidence="6">26S proteasome non-ATPase regulatory subunit</fullName>
    </submittedName>
</protein>
<feature type="compositionally biased region" description="Acidic residues" evidence="3">
    <location>
        <begin position="730"/>
        <end position="740"/>
    </location>
</feature>
<dbReference type="SUPFAM" id="SSF46785">
    <property type="entry name" value="Winged helix' DNA-binding domain"/>
    <property type="match status" value="1"/>
</dbReference>
<dbReference type="AlphaFoldDB" id="A0A7C8U7X6"/>
<keyword evidence="4" id="KW-0472">Membrane</keyword>
<dbReference type="GO" id="GO:0008541">
    <property type="term" value="C:proteasome regulatory particle, lid subcomplex"/>
    <property type="evidence" value="ECO:0007669"/>
    <property type="project" value="TreeGrafter"/>
</dbReference>
<dbReference type="InterPro" id="IPR057985">
    <property type="entry name" value="TPR_PSMD3_N"/>
</dbReference>
<dbReference type="InterPro" id="IPR036390">
    <property type="entry name" value="WH_DNA-bd_sf"/>
</dbReference>
<dbReference type="SMART" id="SM00753">
    <property type="entry name" value="PAM"/>
    <property type="match status" value="1"/>
</dbReference>
<feature type="transmembrane region" description="Helical" evidence="4">
    <location>
        <begin position="116"/>
        <end position="136"/>
    </location>
</feature>
<evidence type="ECO:0000256" key="2">
    <source>
        <dbReference type="ARBA" id="ARBA00022942"/>
    </source>
</evidence>
<keyword evidence="2 6" id="KW-0647">Proteasome</keyword>
<feature type="region of interest" description="Disordered" evidence="3">
    <location>
        <begin position="717"/>
        <end position="740"/>
    </location>
</feature>
<comment type="similarity">
    <text evidence="1">Belongs to the proteasome subunit S3 family.</text>
</comment>
<evidence type="ECO:0000259" key="5">
    <source>
        <dbReference type="PROSITE" id="PS50250"/>
    </source>
</evidence>
<dbReference type="PANTHER" id="PTHR10758:SF2">
    <property type="entry name" value="26S PROTEASOME NON-ATPASE REGULATORY SUBUNIT 3"/>
    <property type="match status" value="1"/>
</dbReference>
<dbReference type="InterPro" id="IPR000717">
    <property type="entry name" value="PCI_dom"/>
</dbReference>
<dbReference type="Pfam" id="PF01399">
    <property type="entry name" value="PCI"/>
    <property type="match status" value="1"/>
</dbReference>
<reference evidence="6 7" key="1">
    <citation type="submission" date="2019-06" db="EMBL/GenBank/DDBJ databases">
        <authorList>
            <person name="Palmer J.M."/>
        </authorList>
    </citation>
    <scope>NUCLEOTIDE SEQUENCE [LARGE SCALE GENOMIC DNA]</scope>
    <source>
        <strain evidence="6 7">TWF106</strain>
    </source>
</reference>
<evidence type="ECO:0000256" key="3">
    <source>
        <dbReference type="SAM" id="MobiDB-lite"/>
    </source>
</evidence>
<dbReference type="Pfam" id="PF08375">
    <property type="entry name" value="Rpn3_C"/>
    <property type="match status" value="1"/>
</dbReference>
<keyword evidence="4" id="KW-0812">Transmembrane</keyword>
<evidence type="ECO:0000256" key="1">
    <source>
        <dbReference type="ARBA" id="ARBA00007912"/>
    </source>
</evidence>
<feature type="domain" description="PCI" evidence="5">
    <location>
        <begin position="488"/>
        <end position="668"/>
    </location>
</feature>
<name>A0A7C8U7X6_ORBOL</name>
<feature type="compositionally biased region" description="Basic and acidic residues" evidence="3">
    <location>
        <begin position="717"/>
        <end position="729"/>
    </location>
</feature>
<keyword evidence="4" id="KW-1133">Transmembrane helix</keyword>
<evidence type="ECO:0000313" key="6">
    <source>
        <dbReference type="EMBL" id="KAF3203559.1"/>
    </source>
</evidence>
<feature type="transmembrane region" description="Helical" evidence="4">
    <location>
        <begin position="75"/>
        <end position="95"/>
    </location>
</feature>
<dbReference type="PROSITE" id="PS50250">
    <property type="entry name" value="PCI"/>
    <property type="match status" value="1"/>
</dbReference>
<feature type="transmembrane region" description="Helical" evidence="4">
    <location>
        <begin position="142"/>
        <end position="167"/>
    </location>
</feature>
<dbReference type="GO" id="GO:0042176">
    <property type="term" value="P:regulation of protein catabolic process"/>
    <property type="evidence" value="ECO:0007669"/>
    <property type="project" value="InterPro"/>
</dbReference>